<dbReference type="OrthoDB" id="9767568at2"/>
<evidence type="ECO:0000256" key="8">
    <source>
        <dbReference type="HAMAP-Rule" id="MF_01937"/>
    </source>
</evidence>
<evidence type="ECO:0000313" key="10">
    <source>
        <dbReference type="EMBL" id="SHH14385.1"/>
    </source>
</evidence>
<dbReference type="EMBL" id="FQWQ01000002">
    <property type="protein sequence ID" value="SHH14385.1"/>
    <property type="molecule type" value="Genomic_DNA"/>
</dbReference>
<organism evidence="10 11">
    <name type="scientific">Chryseolinea serpens</name>
    <dbReference type="NCBI Taxonomy" id="947013"/>
    <lineage>
        <taxon>Bacteria</taxon>
        <taxon>Pseudomonadati</taxon>
        <taxon>Bacteroidota</taxon>
        <taxon>Cytophagia</taxon>
        <taxon>Cytophagales</taxon>
        <taxon>Fulvivirgaceae</taxon>
        <taxon>Chryseolinea</taxon>
    </lineage>
</organism>
<feature type="transmembrane region" description="Helical" evidence="8">
    <location>
        <begin position="221"/>
        <end position="241"/>
    </location>
</feature>
<dbReference type="Pfam" id="PF01040">
    <property type="entry name" value="UbiA"/>
    <property type="match status" value="1"/>
</dbReference>
<keyword evidence="7 8" id="KW-0472">Membrane</keyword>
<dbReference type="InterPro" id="IPR000537">
    <property type="entry name" value="UbiA_prenyltransferase"/>
</dbReference>
<evidence type="ECO:0000256" key="3">
    <source>
        <dbReference type="ARBA" id="ARBA00022475"/>
    </source>
</evidence>
<proteinExistence type="inferred from homology"/>
<dbReference type="InterPro" id="IPR004657">
    <property type="entry name" value="MenA"/>
</dbReference>
<gene>
    <name evidence="8" type="primary">menA</name>
    <name evidence="10" type="ORF">SAMN04488109_2862</name>
</gene>
<dbReference type="PANTHER" id="PTHR13929">
    <property type="entry name" value="1,4-DIHYDROXY-2-NAPHTHOATE OCTAPRENYLTRANSFERASE"/>
    <property type="match status" value="1"/>
</dbReference>
<sequence>MDIKVWLQAFRLRTLPLALSCIAMGGFLAASAGAFRWDIFLLCILTTIFLQVLSNLANDYGDSVNGADHAGRKGPQRAVQSGAITAAQMKTAVVIFVLLCLGSGIALLLVSFGLNWNALLFFFGLGVLSILAAIAYTVGKKPYGYVGLGDFSVLIFFGLVGVMGSYYLFTQQLSWREILPALSCGFFSIGVLNVNNIRDIESDRAAGKFSIPVRIGRSSAVAYHWFLLCGGLLSAVLYTVLTYHSPWQFLFLLSAPLFLRNGMAVQRKPSHELDPFLKQMALSTLVFVLLFGVGLMVA</sequence>
<evidence type="ECO:0000256" key="7">
    <source>
        <dbReference type="ARBA" id="ARBA00023136"/>
    </source>
</evidence>
<keyword evidence="2 8" id="KW-0474">Menaquinone biosynthesis</keyword>
<dbReference type="RefSeq" id="WP_073135292.1">
    <property type="nucleotide sequence ID" value="NZ_FQWQ01000002.1"/>
</dbReference>
<keyword evidence="3 8" id="KW-1003">Cell membrane</keyword>
<dbReference type="Gene3D" id="1.10.357.140">
    <property type="entry name" value="UbiA prenyltransferase"/>
    <property type="match status" value="1"/>
</dbReference>
<feature type="transmembrane region" description="Helical" evidence="8">
    <location>
        <begin position="276"/>
        <end position="297"/>
    </location>
</feature>
<accession>A0A1M5QJW1</accession>
<dbReference type="InterPro" id="IPR026046">
    <property type="entry name" value="UBIAD1"/>
</dbReference>
<keyword evidence="6 8" id="KW-1133">Transmembrane helix</keyword>
<keyword evidence="11" id="KW-1185">Reference proteome</keyword>
<dbReference type="Proteomes" id="UP000184212">
    <property type="component" value="Unassembled WGS sequence"/>
</dbReference>
<dbReference type="NCBIfam" id="NF004750">
    <property type="entry name" value="PRK06080.1-2"/>
    <property type="match status" value="1"/>
</dbReference>
<comment type="function">
    <text evidence="8">Conversion of 1,4-dihydroxy-2-naphthoate (DHNA) to demethylmenaquinone (DMK).</text>
</comment>
<keyword evidence="4 8" id="KW-0808">Transferase</keyword>
<evidence type="ECO:0000256" key="4">
    <source>
        <dbReference type="ARBA" id="ARBA00022679"/>
    </source>
</evidence>
<evidence type="ECO:0000256" key="5">
    <source>
        <dbReference type="ARBA" id="ARBA00022692"/>
    </source>
</evidence>
<dbReference type="NCBIfam" id="TIGR00751">
    <property type="entry name" value="menA"/>
    <property type="match status" value="1"/>
</dbReference>
<dbReference type="PANTHER" id="PTHR13929:SF0">
    <property type="entry name" value="UBIA PRENYLTRANSFERASE DOMAIN-CONTAINING PROTEIN 1"/>
    <property type="match status" value="1"/>
</dbReference>
<evidence type="ECO:0000256" key="1">
    <source>
        <dbReference type="ARBA" id="ARBA00004141"/>
    </source>
</evidence>
<reference evidence="10 11" key="1">
    <citation type="submission" date="2016-11" db="EMBL/GenBank/DDBJ databases">
        <authorList>
            <person name="Jaros S."/>
            <person name="Januszkiewicz K."/>
            <person name="Wedrychowicz H."/>
        </authorList>
    </citation>
    <scope>NUCLEOTIDE SEQUENCE [LARGE SCALE GENOMIC DNA]</scope>
    <source>
        <strain evidence="10 11">DSM 24574</strain>
    </source>
</reference>
<feature type="transmembrane region" description="Helical" evidence="8">
    <location>
        <begin position="175"/>
        <end position="194"/>
    </location>
</feature>
<evidence type="ECO:0000256" key="6">
    <source>
        <dbReference type="ARBA" id="ARBA00022989"/>
    </source>
</evidence>
<dbReference type="GO" id="GO:0046428">
    <property type="term" value="F:1,4-dihydroxy-2-naphthoate polyprenyltransferase activity"/>
    <property type="evidence" value="ECO:0007669"/>
    <property type="project" value="UniProtKB-UniRule"/>
</dbReference>
<dbReference type="PIRSF" id="PIRSF005355">
    <property type="entry name" value="UBIAD1"/>
    <property type="match status" value="1"/>
</dbReference>
<dbReference type="EC" id="2.5.1.74" evidence="8 9"/>
<feature type="transmembrane region" description="Helical" evidence="8">
    <location>
        <begin position="118"/>
        <end position="139"/>
    </location>
</feature>
<feature type="transmembrane region" description="Helical" evidence="8">
    <location>
        <begin position="92"/>
        <end position="112"/>
    </location>
</feature>
<comment type="catalytic activity">
    <reaction evidence="8">
        <text>an all-trans-polyprenyl diphosphate + 1,4-dihydroxy-2-naphthoate + H(+) = a 2-demethylmenaquinol + CO2 + diphosphate</text>
        <dbReference type="Rhea" id="RHEA:26478"/>
        <dbReference type="Rhea" id="RHEA-COMP:9563"/>
        <dbReference type="Rhea" id="RHEA-COMP:9564"/>
        <dbReference type="ChEBI" id="CHEBI:11173"/>
        <dbReference type="ChEBI" id="CHEBI:15378"/>
        <dbReference type="ChEBI" id="CHEBI:16526"/>
        <dbReference type="ChEBI" id="CHEBI:33019"/>
        <dbReference type="ChEBI" id="CHEBI:55437"/>
        <dbReference type="ChEBI" id="CHEBI:58914"/>
        <dbReference type="EC" id="2.5.1.74"/>
    </reaction>
</comment>
<name>A0A1M5QJW1_9BACT</name>
<keyword evidence="5 8" id="KW-0812">Transmembrane</keyword>
<comment type="similarity">
    <text evidence="8">Belongs to the MenA family. Type 1 subfamily.</text>
</comment>
<protein>
    <recommendedName>
        <fullName evidence="8 9">1,4-dihydroxy-2-naphthoate octaprenyltransferase</fullName>
        <shortName evidence="8">DHNA-octaprenyltransferase</shortName>
        <ecNumber evidence="8 9">2.5.1.74</ecNumber>
    </recommendedName>
</protein>
<dbReference type="Gene3D" id="1.20.120.1780">
    <property type="entry name" value="UbiA prenyltransferase"/>
    <property type="match status" value="1"/>
</dbReference>
<dbReference type="UniPathway" id="UPA00079">
    <property type="reaction ID" value="UER00168"/>
</dbReference>
<feature type="transmembrane region" description="Helical" evidence="8">
    <location>
        <begin position="12"/>
        <end position="33"/>
    </location>
</feature>
<dbReference type="GO" id="GO:0042371">
    <property type="term" value="P:vitamin K biosynthetic process"/>
    <property type="evidence" value="ECO:0007669"/>
    <property type="project" value="TreeGrafter"/>
</dbReference>
<evidence type="ECO:0000256" key="9">
    <source>
        <dbReference type="NCBIfam" id="TIGR00751"/>
    </source>
</evidence>
<dbReference type="GO" id="GO:0005886">
    <property type="term" value="C:plasma membrane"/>
    <property type="evidence" value="ECO:0007669"/>
    <property type="project" value="UniProtKB-SubCell"/>
</dbReference>
<dbReference type="STRING" id="947013.SAMN04488109_2862"/>
<dbReference type="CDD" id="cd13962">
    <property type="entry name" value="PT_UbiA_UBIAD1"/>
    <property type="match status" value="1"/>
</dbReference>
<feature type="transmembrane region" description="Helical" evidence="8">
    <location>
        <begin position="151"/>
        <end position="169"/>
    </location>
</feature>
<dbReference type="HAMAP" id="MF_01937">
    <property type="entry name" value="MenA_1"/>
    <property type="match status" value="1"/>
</dbReference>
<comment type="pathway">
    <text evidence="8">Quinol/quinone metabolism; menaquinone biosynthesis; menaquinol from 1,4-dihydroxy-2-naphthoate: step 1/2.</text>
</comment>
<comment type="subcellular location">
    <subcellularLocation>
        <location evidence="8">Cell membrane</location>
        <topology evidence="8">Multi-pass membrane protein</topology>
    </subcellularLocation>
    <subcellularLocation>
        <location evidence="1">Membrane</location>
        <topology evidence="1">Multi-pass membrane protein</topology>
    </subcellularLocation>
</comment>
<dbReference type="GO" id="GO:0009234">
    <property type="term" value="P:menaquinone biosynthetic process"/>
    <property type="evidence" value="ECO:0007669"/>
    <property type="project" value="UniProtKB-UniRule"/>
</dbReference>
<evidence type="ECO:0000256" key="2">
    <source>
        <dbReference type="ARBA" id="ARBA00022428"/>
    </source>
</evidence>
<evidence type="ECO:0000313" key="11">
    <source>
        <dbReference type="Proteomes" id="UP000184212"/>
    </source>
</evidence>
<dbReference type="AlphaFoldDB" id="A0A1M5QJW1"/>
<dbReference type="InterPro" id="IPR044878">
    <property type="entry name" value="UbiA_sf"/>
</dbReference>